<dbReference type="CDD" id="cd16917">
    <property type="entry name" value="HATPase_UhpB-NarQ-NarX-like"/>
    <property type="match status" value="1"/>
</dbReference>
<evidence type="ECO:0000313" key="5">
    <source>
        <dbReference type="EMBL" id="SDX17759.1"/>
    </source>
</evidence>
<keyword evidence="2 5" id="KW-0418">Kinase</keyword>
<dbReference type="GO" id="GO:0016301">
    <property type="term" value="F:kinase activity"/>
    <property type="evidence" value="ECO:0007669"/>
    <property type="project" value="UniProtKB-KW"/>
</dbReference>
<dbReference type="AlphaFoldDB" id="A0A1H2ZLW9"/>
<accession>A0A1H2ZLW9</accession>
<keyword evidence="6" id="KW-1185">Reference proteome</keyword>
<dbReference type="STRING" id="418495.SAMN05216215_100885"/>
<dbReference type="PANTHER" id="PTHR24421">
    <property type="entry name" value="NITRATE/NITRITE SENSOR PROTEIN NARX-RELATED"/>
    <property type="match status" value="1"/>
</dbReference>
<dbReference type="EMBL" id="FNOK01000008">
    <property type="protein sequence ID" value="SDX17759.1"/>
    <property type="molecule type" value="Genomic_DNA"/>
</dbReference>
<dbReference type="InterPro" id="IPR036890">
    <property type="entry name" value="HATPase_C_sf"/>
</dbReference>
<dbReference type="RefSeq" id="WP_093264562.1">
    <property type="nucleotide sequence ID" value="NZ_FNOK01000008.1"/>
</dbReference>
<gene>
    <name evidence="5" type="ORF">SAMN05216215_100885</name>
</gene>
<organism evidence="5 6">
    <name type="scientific">Saccharopolyspora shandongensis</name>
    <dbReference type="NCBI Taxonomy" id="418495"/>
    <lineage>
        <taxon>Bacteria</taxon>
        <taxon>Bacillati</taxon>
        <taxon>Actinomycetota</taxon>
        <taxon>Actinomycetes</taxon>
        <taxon>Pseudonocardiales</taxon>
        <taxon>Pseudonocardiaceae</taxon>
        <taxon>Saccharopolyspora</taxon>
    </lineage>
</organism>
<dbReference type="InterPro" id="IPR050482">
    <property type="entry name" value="Sensor_HK_TwoCompSys"/>
</dbReference>
<dbReference type="Pfam" id="PF02518">
    <property type="entry name" value="HATPase_c"/>
    <property type="match status" value="1"/>
</dbReference>
<dbReference type="InterPro" id="IPR003594">
    <property type="entry name" value="HATPase_dom"/>
</dbReference>
<evidence type="ECO:0000313" key="6">
    <source>
        <dbReference type="Proteomes" id="UP000199529"/>
    </source>
</evidence>
<dbReference type="SUPFAM" id="SSF55874">
    <property type="entry name" value="ATPase domain of HSP90 chaperone/DNA topoisomerase II/histidine kinase"/>
    <property type="match status" value="1"/>
</dbReference>
<dbReference type="Gene3D" id="3.30.565.10">
    <property type="entry name" value="Histidine kinase-like ATPase, C-terminal domain"/>
    <property type="match status" value="1"/>
</dbReference>
<evidence type="ECO:0000259" key="4">
    <source>
        <dbReference type="Pfam" id="PF02518"/>
    </source>
</evidence>
<evidence type="ECO:0000256" key="3">
    <source>
        <dbReference type="ARBA" id="ARBA00023012"/>
    </source>
</evidence>
<evidence type="ECO:0000256" key="1">
    <source>
        <dbReference type="ARBA" id="ARBA00022679"/>
    </source>
</evidence>
<keyword evidence="3" id="KW-0902">Two-component regulatory system</keyword>
<reference evidence="6" key="1">
    <citation type="submission" date="2016-10" db="EMBL/GenBank/DDBJ databases">
        <authorList>
            <person name="Varghese N."/>
            <person name="Submissions S."/>
        </authorList>
    </citation>
    <scope>NUCLEOTIDE SEQUENCE [LARGE SCALE GENOMIC DNA]</scope>
    <source>
        <strain evidence="6">CGMCC 4.3530</strain>
    </source>
</reference>
<dbReference type="GO" id="GO:0000160">
    <property type="term" value="P:phosphorelay signal transduction system"/>
    <property type="evidence" value="ECO:0007669"/>
    <property type="project" value="UniProtKB-KW"/>
</dbReference>
<dbReference type="PANTHER" id="PTHR24421:SF61">
    <property type="entry name" value="OXYGEN SENSOR HISTIDINE KINASE NREB"/>
    <property type="match status" value="1"/>
</dbReference>
<name>A0A1H2ZLW9_9PSEU</name>
<evidence type="ECO:0000256" key="2">
    <source>
        <dbReference type="ARBA" id="ARBA00022777"/>
    </source>
</evidence>
<keyword evidence="1" id="KW-0808">Transferase</keyword>
<dbReference type="Proteomes" id="UP000199529">
    <property type="component" value="Unassembled WGS sequence"/>
</dbReference>
<dbReference type="OrthoDB" id="3534981at2"/>
<proteinExistence type="predicted"/>
<protein>
    <submittedName>
        <fullName evidence="5">Histidine kinase-, DNA gyrase B-, and HSP90-like ATPase</fullName>
    </submittedName>
</protein>
<feature type="domain" description="Histidine kinase/HSP90-like ATPase" evidence="4">
    <location>
        <begin position="130"/>
        <end position="218"/>
    </location>
</feature>
<sequence>MILASTICLMAMLAVSVRLAHHAGYRRGRRRERVVVNRYLHDTVLPTLEAIALAAPSDAAAAPARLAELRQAAKEQAALVRRDMMARTEAGRARLEPDLVALAADLARHRLHAELIREDVDDTLPAHRRTAMRDAVREALRNTQKHSGTDRAVVRVEERDRGIAVVVRDHGSGFDMAGRDAGFGIRESISARMAEVGGSARVESRPGWGTRVTLWVPQS</sequence>